<keyword evidence="1" id="KW-0812">Transmembrane</keyword>
<feature type="transmembrane region" description="Helical" evidence="1">
    <location>
        <begin position="40"/>
        <end position="68"/>
    </location>
</feature>
<evidence type="ECO:0008006" key="4">
    <source>
        <dbReference type="Google" id="ProtNLM"/>
    </source>
</evidence>
<name>A0ABZ2UFU2_9FLAO</name>
<keyword evidence="1" id="KW-0472">Membrane</keyword>
<dbReference type="EMBL" id="CP150845">
    <property type="protein sequence ID" value="WYZ20378.1"/>
    <property type="molecule type" value="Genomic_DNA"/>
</dbReference>
<gene>
    <name evidence="2" type="ORF">AABD74_02710</name>
</gene>
<dbReference type="RefSeq" id="WP_232682558.1">
    <property type="nucleotide sequence ID" value="NZ_CP150845.1"/>
</dbReference>
<reference evidence="2 3" key="1">
    <citation type="submission" date="2024-03" db="EMBL/GenBank/DDBJ databases">
        <title>Flavobacterium soyae.</title>
        <authorList>
            <person name="Zheng W."/>
        </authorList>
    </citation>
    <scope>NUCLEOTIDE SEQUENCE [LARGE SCALE GENOMIC DNA]</scope>
    <source>
        <strain evidence="2 3">55</strain>
    </source>
</reference>
<organism evidence="2 3">
    <name type="scientific">Flavobacterium soyae</name>
    <dbReference type="NCBI Taxonomy" id="2903098"/>
    <lineage>
        <taxon>Bacteria</taxon>
        <taxon>Pseudomonadati</taxon>
        <taxon>Bacteroidota</taxon>
        <taxon>Flavobacteriia</taxon>
        <taxon>Flavobacteriales</taxon>
        <taxon>Flavobacteriaceae</taxon>
        <taxon>Flavobacterium</taxon>
    </lineage>
</organism>
<evidence type="ECO:0000256" key="1">
    <source>
        <dbReference type="SAM" id="Phobius"/>
    </source>
</evidence>
<proteinExistence type="predicted"/>
<dbReference type="Proteomes" id="UP001623852">
    <property type="component" value="Chromosome"/>
</dbReference>
<keyword evidence="1" id="KW-1133">Transmembrane helix</keyword>
<accession>A0ABZ2UFU2</accession>
<protein>
    <recommendedName>
        <fullName evidence="4">Bacteriocin-type signal sequence-containing protein</fullName>
    </recommendedName>
</protein>
<sequence length="80" mass="8034">MKKLELNQMENLLAGANIQLKDATAYDNSTNSSSGSIDCVAAGAGLILGALTIGAVTGGVGLVIWGAGMGLNVFGMMRSC</sequence>
<keyword evidence="3" id="KW-1185">Reference proteome</keyword>
<evidence type="ECO:0000313" key="2">
    <source>
        <dbReference type="EMBL" id="WYZ20378.1"/>
    </source>
</evidence>
<evidence type="ECO:0000313" key="3">
    <source>
        <dbReference type="Proteomes" id="UP001623852"/>
    </source>
</evidence>